<gene>
    <name evidence="2" type="ORF">EZJ19_04840</name>
</gene>
<dbReference type="EMBL" id="SJZB01000017">
    <property type="protein sequence ID" value="TCJ16512.1"/>
    <property type="molecule type" value="Genomic_DNA"/>
</dbReference>
<dbReference type="RefSeq" id="WP_131445165.1">
    <property type="nucleotide sequence ID" value="NZ_SJZB01000017.1"/>
</dbReference>
<dbReference type="OrthoDB" id="9770715at2"/>
<evidence type="ECO:0000313" key="2">
    <source>
        <dbReference type="EMBL" id="TCJ16512.1"/>
    </source>
</evidence>
<dbReference type="InterPro" id="IPR013976">
    <property type="entry name" value="HDOD"/>
</dbReference>
<dbReference type="InterPro" id="IPR052340">
    <property type="entry name" value="RNase_Y/CdgJ"/>
</dbReference>
<dbReference type="PANTHER" id="PTHR33525:SF3">
    <property type="entry name" value="RIBONUCLEASE Y"/>
    <property type="match status" value="1"/>
</dbReference>
<comment type="caution">
    <text evidence="2">The sequence shown here is derived from an EMBL/GenBank/DDBJ whole genome shotgun (WGS) entry which is preliminary data.</text>
</comment>
<dbReference type="Pfam" id="PF08668">
    <property type="entry name" value="HDOD"/>
    <property type="match status" value="1"/>
</dbReference>
<dbReference type="PROSITE" id="PS51833">
    <property type="entry name" value="HDOD"/>
    <property type="match status" value="1"/>
</dbReference>
<accession>A0A4V2NWA0</accession>
<evidence type="ECO:0000313" key="3">
    <source>
        <dbReference type="Proteomes" id="UP000295443"/>
    </source>
</evidence>
<evidence type="ECO:0000259" key="1">
    <source>
        <dbReference type="PROSITE" id="PS51833"/>
    </source>
</evidence>
<dbReference type="Gene3D" id="1.10.3210.10">
    <property type="entry name" value="Hypothetical protein af1432"/>
    <property type="match status" value="1"/>
</dbReference>
<sequence length="287" mass="31419">MEKAKEMVVGIKELSSLPAVYHQVRGVLDNADSSIIDLANVVSVDAAITARLLHVVNSVYFGLMSRVDTVSRAVSILGMQQVHDIVLATSVSAMFKGMSPANMNMTRFWSNSVMRALIARTGAEMVRAGELERFFVAGLLSDLGHLVMYEVEPKLAEQAQMLSVQSGRPLHELERELLGCDYAEVGAALVDKWHLPPRLGAAIAGQIEPALADELYRRDAAMLNLARIMTDAMEQKMESEAIAELFDESIWTLSGLKPANVATIRLIAEMNHGEVVTLFFPQLRPAG</sequence>
<feature type="domain" description="HDOD" evidence="1">
    <location>
        <begin position="14"/>
        <end position="209"/>
    </location>
</feature>
<name>A0A4V2NWA0_9PROT</name>
<protein>
    <submittedName>
        <fullName evidence="2">HDOD domain-containing protein</fullName>
    </submittedName>
</protein>
<organism evidence="2 3">
    <name type="scientific">Parasulfuritortus cantonensis</name>
    <dbReference type="NCBI Taxonomy" id="2528202"/>
    <lineage>
        <taxon>Bacteria</taxon>
        <taxon>Pseudomonadati</taxon>
        <taxon>Pseudomonadota</taxon>
        <taxon>Betaproteobacteria</taxon>
        <taxon>Nitrosomonadales</taxon>
        <taxon>Thiobacillaceae</taxon>
        <taxon>Parasulfuritortus</taxon>
    </lineage>
</organism>
<keyword evidence="3" id="KW-1185">Reference proteome</keyword>
<proteinExistence type="predicted"/>
<dbReference type="SUPFAM" id="SSF109604">
    <property type="entry name" value="HD-domain/PDEase-like"/>
    <property type="match status" value="1"/>
</dbReference>
<dbReference type="PANTHER" id="PTHR33525">
    <property type="match status" value="1"/>
</dbReference>
<dbReference type="AlphaFoldDB" id="A0A4V2NWA0"/>
<reference evidence="2 3" key="1">
    <citation type="submission" date="2019-03" db="EMBL/GenBank/DDBJ databases">
        <title>Genome sequence of Thiobacillaceae bacterium LSR1, a sulfur-oxidizing bacterium isolated from freshwater sediment.</title>
        <authorList>
            <person name="Li S."/>
        </authorList>
    </citation>
    <scope>NUCLEOTIDE SEQUENCE [LARGE SCALE GENOMIC DNA]</scope>
    <source>
        <strain evidence="2 3">LSR1</strain>
    </source>
</reference>
<dbReference type="Proteomes" id="UP000295443">
    <property type="component" value="Unassembled WGS sequence"/>
</dbReference>